<proteinExistence type="predicted"/>
<evidence type="ECO:0000313" key="1">
    <source>
        <dbReference type="EMBL" id="NIF01099.1"/>
    </source>
</evidence>
<organism evidence="1 2">
    <name type="scientific">Candidatus Pantoea formicae</name>
    <dbReference type="NCBI Taxonomy" id="2608355"/>
    <lineage>
        <taxon>Bacteria</taxon>
        <taxon>Pseudomonadati</taxon>
        <taxon>Pseudomonadota</taxon>
        <taxon>Gammaproteobacteria</taxon>
        <taxon>Enterobacterales</taxon>
        <taxon>Erwiniaceae</taxon>
        <taxon>Pantoea</taxon>
    </lineage>
</organism>
<dbReference type="RefSeq" id="WP_167139196.1">
    <property type="nucleotide sequence ID" value="NZ_VWXD01000004.1"/>
</dbReference>
<dbReference type="EMBL" id="VWXD01000004">
    <property type="protein sequence ID" value="NIF01099.1"/>
    <property type="molecule type" value="Genomic_DNA"/>
</dbReference>
<protein>
    <submittedName>
        <fullName evidence="1">Uncharacterized protein</fullName>
    </submittedName>
</protein>
<name>A0ABX0QVP1_9GAMM</name>
<accession>A0ABX0QVP1</accession>
<sequence length="87" mass="9794">MKDLNNLIKSLEKIISELNASGKVKSAIFFTIRYDEIMKYGDKVSSETIEALSTCRAMSQYANFSQKEEMLLDDVVDNAIVVKNKAP</sequence>
<dbReference type="Proteomes" id="UP000780690">
    <property type="component" value="Unassembled WGS sequence"/>
</dbReference>
<keyword evidence="2" id="KW-1185">Reference proteome</keyword>
<evidence type="ECO:0000313" key="2">
    <source>
        <dbReference type="Proteomes" id="UP000780690"/>
    </source>
</evidence>
<gene>
    <name evidence="1" type="ORF">F3J38_13655</name>
</gene>
<comment type="caution">
    <text evidence="1">The sequence shown here is derived from an EMBL/GenBank/DDBJ whole genome shotgun (WGS) entry which is preliminary data.</text>
</comment>
<reference evidence="1 2" key="1">
    <citation type="journal article" date="2019" name="bioRxiv">
        <title>Bacteria contribute to plant secondary compound degradation in a generalist herbivore system.</title>
        <authorList>
            <person name="Francoeur C.B."/>
            <person name="Khadempour L."/>
            <person name="Moreira-Soto R.D."/>
            <person name="Gotting K."/>
            <person name="Book A.J."/>
            <person name="Pinto-Tomas A.A."/>
            <person name="Keefover-Ring K."/>
            <person name="Currie C.R."/>
        </authorList>
    </citation>
    <scope>NUCLEOTIDE SEQUENCE [LARGE SCALE GENOMIC DNA]</scope>
    <source>
        <strain evidence="1 2">Acro-805</strain>
    </source>
</reference>